<name>A0A2U1QLP3_ARTAN</name>
<dbReference type="Proteomes" id="UP000245207">
    <property type="component" value="Unassembled WGS sequence"/>
</dbReference>
<keyword evidence="2" id="KW-0645">Protease</keyword>
<dbReference type="Pfam" id="PF02902">
    <property type="entry name" value="Peptidase_C48"/>
    <property type="match status" value="1"/>
</dbReference>
<dbReference type="PROSITE" id="PS50600">
    <property type="entry name" value="ULP_PROTEASE"/>
    <property type="match status" value="1"/>
</dbReference>
<dbReference type="SUPFAM" id="SSF54001">
    <property type="entry name" value="Cysteine proteinases"/>
    <property type="match status" value="1"/>
</dbReference>
<dbReference type="InterPro" id="IPR003653">
    <property type="entry name" value="Peptidase_C48_C"/>
</dbReference>
<dbReference type="GO" id="GO:0000338">
    <property type="term" value="P:protein deneddylation"/>
    <property type="evidence" value="ECO:0007669"/>
    <property type="project" value="TreeGrafter"/>
</dbReference>
<evidence type="ECO:0000313" key="7">
    <source>
        <dbReference type="Proteomes" id="UP000245207"/>
    </source>
</evidence>
<evidence type="ECO:0000256" key="1">
    <source>
        <dbReference type="ARBA" id="ARBA00005234"/>
    </source>
</evidence>
<feature type="domain" description="Ubiquitin-like protease family profile" evidence="5">
    <location>
        <begin position="16"/>
        <end position="179"/>
    </location>
</feature>
<reference evidence="6 7" key="1">
    <citation type="journal article" date="2018" name="Mol. Plant">
        <title>The genome of Artemisia annua provides insight into the evolution of Asteraceae family and artemisinin biosynthesis.</title>
        <authorList>
            <person name="Shen Q."/>
            <person name="Zhang L."/>
            <person name="Liao Z."/>
            <person name="Wang S."/>
            <person name="Yan T."/>
            <person name="Shi P."/>
            <person name="Liu M."/>
            <person name="Fu X."/>
            <person name="Pan Q."/>
            <person name="Wang Y."/>
            <person name="Lv Z."/>
            <person name="Lu X."/>
            <person name="Zhang F."/>
            <person name="Jiang W."/>
            <person name="Ma Y."/>
            <person name="Chen M."/>
            <person name="Hao X."/>
            <person name="Li L."/>
            <person name="Tang Y."/>
            <person name="Lv G."/>
            <person name="Zhou Y."/>
            <person name="Sun X."/>
            <person name="Brodelius P.E."/>
            <person name="Rose J.K.C."/>
            <person name="Tang K."/>
        </authorList>
    </citation>
    <scope>NUCLEOTIDE SEQUENCE [LARGE SCALE GENOMIC DNA]</scope>
    <source>
        <strain evidence="7">cv. Huhao1</strain>
        <tissue evidence="6">Leaf</tissue>
    </source>
</reference>
<evidence type="ECO:0000256" key="2">
    <source>
        <dbReference type="ARBA" id="ARBA00022670"/>
    </source>
</evidence>
<dbReference type="Gene3D" id="3.40.395.10">
    <property type="entry name" value="Adenoviral Proteinase, Chain A"/>
    <property type="match status" value="1"/>
</dbReference>
<dbReference type="GO" id="GO:0019784">
    <property type="term" value="F:deNEDDylase activity"/>
    <property type="evidence" value="ECO:0007669"/>
    <property type="project" value="InterPro"/>
</dbReference>
<dbReference type="STRING" id="35608.A0A2U1QLP3"/>
<keyword evidence="4" id="KW-0788">Thiol protease</keyword>
<evidence type="ECO:0000259" key="5">
    <source>
        <dbReference type="PROSITE" id="PS50600"/>
    </source>
</evidence>
<sequence length="225" mass="25447">MPKTSADEIILSYNDCVLRQSDLAILNGPNYLNDRIIEFYFSYLSSCHPSEHILLVPPSIAYWTMNCPDTDSLKEFLQPLNLPSKKLIIFPVNDNDDVAAAGGGSHWSLLAYEKTTNVFVHHDSLGGSNEYDAKRLYESLIPHMGVIIPRPGFIESDCSPQQSNGYDCGLYVIAIAKEICKWFDSNEKVNEHLWFSRVKEQVNASTVSGLRSEIMELIKDLREKK</sequence>
<dbReference type="OrthoDB" id="5065855at2759"/>
<proteinExistence type="inferred from homology"/>
<evidence type="ECO:0000256" key="4">
    <source>
        <dbReference type="ARBA" id="ARBA00022807"/>
    </source>
</evidence>
<dbReference type="GO" id="GO:0008234">
    <property type="term" value="F:cysteine-type peptidase activity"/>
    <property type="evidence" value="ECO:0007669"/>
    <property type="project" value="UniProtKB-KW"/>
</dbReference>
<comment type="similarity">
    <text evidence="1">Belongs to the peptidase C48 family.</text>
</comment>
<accession>A0A2U1QLP3</accession>
<keyword evidence="7" id="KW-1185">Reference proteome</keyword>
<dbReference type="EMBL" id="PKPP01000045">
    <property type="protein sequence ID" value="PWA98877.1"/>
    <property type="molecule type" value="Genomic_DNA"/>
</dbReference>
<keyword evidence="3" id="KW-0378">Hydrolase</keyword>
<dbReference type="PANTHER" id="PTHR46468:SF1">
    <property type="entry name" value="SENTRIN-SPECIFIC PROTEASE 8"/>
    <property type="match status" value="1"/>
</dbReference>
<dbReference type="GO" id="GO:0006508">
    <property type="term" value="P:proteolysis"/>
    <property type="evidence" value="ECO:0007669"/>
    <property type="project" value="UniProtKB-KW"/>
</dbReference>
<dbReference type="InterPro" id="IPR038765">
    <property type="entry name" value="Papain-like_cys_pep_sf"/>
</dbReference>
<protein>
    <submittedName>
        <fullName evidence="6">Peptidase C48, SUMO/Sentrin/Ubl1</fullName>
    </submittedName>
</protein>
<evidence type="ECO:0000256" key="3">
    <source>
        <dbReference type="ARBA" id="ARBA00022801"/>
    </source>
</evidence>
<evidence type="ECO:0000313" key="6">
    <source>
        <dbReference type="EMBL" id="PWA98877.1"/>
    </source>
</evidence>
<gene>
    <name evidence="6" type="ORF">CTI12_AA014610</name>
</gene>
<dbReference type="AlphaFoldDB" id="A0A2U1QLP3"/>
<organism evidence="6 7">
    <name type="scientific">Artemisia annua</name>
    <name type="common">Sweet wormwood</name>
    <dbReference type="NCBI Taxonomy" id="35608"/>
    <lineage>
        <taxon>Eukaryota</taxon>
        <taxon>Viridiplantae</taxon>
        <taxon>Streptophyta</taxon>
        <taxon>Embryophyta</taxon>
        <taxon>Tracheophyta</taxon>
        <taxon>Spermatophyta</taxon>
        <taxon>Magnoliopsida</taxon>
        <taxon>eudicotyledons</taxon>
        <taxon>Gunneridae</taxon>
        <taxon>Pentapetalae</taxon>
        <taxon>asterids</taxon>
        <taxon>campanulids</taxon>
        <taxon>Asterales</taxon>
        <taxon>Asteraceae</taxon>
        <taxon>Asteroideae</taxon>
        <taxon>Anthemideae</taxon>
        <taxon>Artemisiinae</taxon>
        <taxon>Artemisia</taxon>
    </lineage>
</organism>
<dbReference type="PANTHER" id="PTHR46468">
    <property type="entry name" value="SENTRIN-SPECIFIC PROTEASE 8"/>
    <property type="match status" value="1"/>
</dbReference>
<comment type="caution">
    <text evidence="6">The sequence shown here is derived from an EMBL/GenBank/DDBJ whole genome shotgun (WGS) entry which is preliminary data.</text>
</comment>
<dbReference type="InterPro" id="IPR044613">
    <property type="entry name" value="Nep1/2-like"/>
</dbReference>